<feature type="region of interest" description="Disordered" evidence="1">
    <location>
        <begin position="260"/>
        <end position="306"/>
    </location>
</feature>
<sequence>MSDLFVDMQQRRTAAALETANQRKNRQYNDNNNSHGNTSYGRNNEYTRTPDTAYSSQHSTTTTNATSNDVYADADVDEEIANVLSLKLRKPKHWRWELSTSRSCSNIALPRILLYDHKGQLLVDVDSQEEQCYSQPQTTTSPKPVKGGNKAQPVRKRVSKAASTNLAQSIKQALERQFSGLQIQEATPSPVPSNKNSLETTPSTEHASTLSSTIDYFTNELPDYKIQRRANSLKGVRFKVNEISDANSDINGNVKSAQNSFNLADLPTPPSTTTTPTTPSNSSSSGPREKRRYRRSHSSGRSPATSESILERFSFNKGRFSSPEYAEEHEVYHAPRYFLRTSKAGTLVVQEESFSRCRRRRKLRNSSTENIQSGQGSGSKSSLKMSDSGAHEQLSVSAAAHTCGSLLNVTELGPQVARRKVFPVRRHRSDGNVLLQKQPISLDEHEERERAQAQAKAKDSVIARQQQRKYRADRRPSRKELIIIDPEKVVQPGAATTGSR</sequence>
<feature type="region of interest" description="Disordered" evidence="1">
    <location>
        <begin position="18"/>
        <end position="66"/>
    </location>
</feature>
<evidence type="ECO:0000313" key="3">
    <source>
        <dbReference type="RefSeq" id="XP_049311040.1"/>
    </source>
</evidence>
<reference evidence="3" key="1">
    <citation type="submission" date="2025-08" db="UniProtKB">
        <authorList>
            <consortium name="RefSeq"/>
        </authorList>
    </citation>
    <scope>IDENTIFICATION</scope>
    <source>
        <tissue evidence="3">Adult</tissue>
    </source>
</reference>
<feature type="region of interest" description="Disordered" evidence="1">
    <location>
        <begin position="132"/>
        <end position="162"/>
    </location>
</feature>
<gene>
    <name evidence="3" type="primary">LOC105233144</name>
</gene>
<protein>
    <submittedName>
        <fullName evidence="3">Uncharacterized protein LOC105233144</fullName>
    </submittedName>
</protein>
<feature type="compositionally biased region" description="Basic and acidic residues" evidence="1">
    <location>
        <begin position="473"/>
        <end position="488"/>
    </location>
</feature>
<organism evidence="2 3">
    <name type="scientific">Bactrocera dorsalis</name>
    <name type="common">Oriental fruit fly</name>
    <name type="synonym">Dacus dorsalis</name>
    <dbReference type="NCBI Taxonomy" id="27457"/>
    <lineage>
        <taxon>Eukaryota</taxon>
        <taxon>Metazoa</taxon>
        <taxon>Ecdysozoa</taxon>
        <taxon>Arthropoda</taxon>
        <taxon>Hexapoda</taxon>
        <taxon>Insecta</taxon>
        <taxon>Pterygota</taxon>
        <taxon>Neoptera</taxon>
        <taxon>Endopterygota</taxon>
        <taxon>Diptera</taxon>
        <taxon>Brachycera</taxon>
        <taxon>Muscomorpha</taxon>
        <taxon>Tephritoidea</taxon>
        <taxon>Tephritidae</taxon>
        <taxon>Bactrocera</taxon>
        <taxon>Bactrocera</taxon>
    </lineage>
</organism>
<evidence type="ECO:0000256" key="1">
    <source>
        <dbReference type="SAM" id="MobiDB-lite"/>
    </source>
</evidence>
<name>A0ABM3JP96_BACDO</name>
<dbReference type="Proteomes" id="UP001652620">
    <property type="component" value="Chromosome 4"/>
</dbReference>
<keyword evidence="2" id="KW-1185">Reference proteome</keyword>
<evidence type="ECO:0000313" key="2">
    <source>
        <dbReference type="Proteomes" id="UP001652620"/>
    </source>
</evidence>
<feature type="compositionally biased region" description="Polar residues" evidence="1">
    <location>
        <begin position="28"/>
        <end position="66"/>
    </location>
</feature>
<feature type="region of interest" description="Disordered" evidence="1">
    <location>
        <begin position="184"/>
        <end position="209"/>
    </location>
</feature>
<dbReference type="InterPro" id="IPR032064">
    <property type="entry name" value="DUF4805"/>
</dbReference>
<feature type="compositionally biased region" description="Polar residues" evidence="1">
    <location>
        <begin position="132"/>
        <end position="142"/>
    </location>
</feature>
<feature type="compositionally biased region" description="Basic and acidic residues" evidence="1">
    <location>
        <begin position="451"/>
        <end position="461"/>
    </location>
</feature>
<feature type="region of interest" description="Disordered" evidence="1">
    <location>
        <begin position="349"/>
        <end position="390"/>
    </location>
</feature>
<feature type="compositionally biased region" description="Low complexity" evidence="1">
    <location>
        <begin position="372"/>
        <end position="388"/>
    </location>
</feature>
<accession>A0ABM3JP96</accession>
<dbReference type="GeneID" id="105233144"/>
<dbReference type="RefSeq" id="XP_049311040.1">
    <property type="nucleotide sequence ID" value="XM_049455083.1"/>
</dbReference>
<proteinExistence type="predicted"/>
<feature type="region of interest" description="Disordered" evidence="1">
    <location>
        <begin position="451"/>
        <end position="500"/>
    </location>
</feature>
<feature type="compositionally biased region" description="Basic residues" evidence="1">
    <location>
        <begin position="289"/>
        <end position="298"/>
    </location>
</feature>
<feature type="compositionally biased region" description="Low complexity" evidence="1">
    <location>
        <begin position="271"/>
        <end position="286"/>
    </location>
</feature>
<dbReference type="Pfam" id="PF16063">
    <property type="entry name" value="DUF4805"/>
    <property type="match status" value="1"/>
</dbReference>